<keyword evidence="2" id="KW-0813">Transport</keyword>
<protein>
    <recommendedName>
        <fullName evidence="2">NTF2-related export protein</fullName>
    </recommendedName>
</protein>
<dbReference type="Gene3D" id="3.10.450.50">
    <property type="match status" value="1"/>
</dbReference>
<evidence type="ECO:0000256" key="1">
    <source>
        <dbReference type="ARBA" id="ARBA00022490"/>
    </source>
</evidence>
<organism evidence="4 5">
    <name type="scientific">Diacronema lutheri</name>
    <name type="common">Unicellular marine alga</name>
    <name type="synonym">Monochrysis lutheri</name>
    <dbReference type="NCBI Taxonomy" id="2081491"/>
    <lineage>
        <taxon>Eukaryota</taxon>
        <taxon>Haptista</taxon>
        <taxon>Haptophyta</taxon>
        <taxon>Pavlovophyceae</taxon>
        <taxon>Pavlovales</taxon>
        <taxon>Pavlovaceae</taxon>
        <taxon>Diacronema</taxon>
    </lineage>
</organism>
<reference evidence="4" key="1">
    <citation type="submission" date="2021-05" db="EMBL/GenBank/DDBJ databases">
        <title>The genome of the haptophyte Pavlova lutheri (Diacronema luteri, Pavlovales) - a model for lipid biosynthesis in eukaryotic algae.</title>
        <authorList>
            <person name="Hulatt C.J."/>
            <person name="Posewitz M.C."/>
        </authorList>
    </citation>
    <scope>NUCLEOTIDE SEQUENCE</scope>
    <source>
        <strain evidence="4">NIVA-4/92</strain>
    </source>
</reference>
<comment type="function">
    <text evidence="2">Has a role in nuclear-cytoplasmic transport of proteins and mRNAs.</text>
</comment>
<dbReference type="FunFam" id="3.10.450.50:FF:000005">
    <property type="entry name" value="Nuclear transport factor 2"/>
    <property type="match status" value="1"/>
</dbReference>
<name>A0A8J5XJU9_DIALT</name>
<dbReference type="AlphaFoldDB" id="A0A8J5XJU9"/>
<keyword evidence="5" id="KW-1185">Reference proteome</keyword>
<dbReference type="OMA" id="QFVEYYY"/>
<evidence type="ECO:0000259" key="3">
    <source>
        <dbReference type="PROSITE" id="PS50177"/>
    </source>
</evidence>
<evidence type="ECO:0000256" key="2">
    <source>
        <dbReference type="RuleBase" id="RU369002"/>
    </source>
</evidence>
<dbReference type="PANTHER" id="PTHR12612">
    <property type="entry name" value="NUCLEAR TRANSPORT FACTOR 2"/>
    <property type="match status" value="1"/>
</dbReference>
<keyword evidence="1 2" id="KW-0963">Cytoplasm</keyword>
<dbReference type="PROSITE" id="PS50177">
    <property type="entry name" value="NTF2_DOMAIN"/>
    <property type="match status" value="1"/>
</dbReference>
<proteinExistence type="predicted"/>
<dbReference type="CDD" id="cd00780">
    <property type="entry name" value="NTF2"/>
    <property type="match status" value="1"/>
</dbReference>
<evidence type="ECO:0000313" key="5">
    <source>
        <dbReference type="Proteomes" id="UP000751190"/>
    </source>
</evidence>
<dbReference type="SUPFAM" id="SSF54427">
    <property type="entry name" value="NTF2-like"/>
    <property type="match status" value="1"/>
</dbReference>
<dbReference type="GO" id="GO:0005635">
    <property type="term" value="C:nuclear envelope"/>
    <property type="evidence" value="ECO:0007669"/>
    <property type="project" value="UniProtKB-ARBA"/>
</dbReference>
<gene>
    <name evidence="4" type="ORF">KFE25_011019</name>
</gene>
<dbReference type="Proteomes" id="UP000751190">
    <property type="component" value="Unassembled WGS sequence"/>
</dbReference>
<sequence>MALLGQVNPQFADIGKAFVSHYYKIFDTARAQLQPLYQAESMLSFEGEQYQGMQPIMTKLTTLNFQTVQHIAKTVDCHPGINGSIVVFVTGNLAVDGSVTTPLMFSQTFTLVPTADKTNWWILNDIFRLNYS</sequence>
<dbReference type="GO" id="GO:0006606">
    <property type="term" value="P:protein import into nucleus"/>
    <property type="evidence" value="ECO:0007669"/>
    <property type="project" value="UniProtKB-ARBA"/>
</dbReference>
<comment type="caution">
    <text evidence="4">The sequence shown here is derived from an EMBL/GenBank/DDBJ whole genome shotgun (WGS) entry which is preliminary data.</text>
</comment>
<dbReference type="OrthoDB" id="6507044at2759"/>
<evidence type="ECO:0000313" key="4">
    <source>
        <dbReference type="EMBL" id="KAG8459970.1"/>
    </source>
</evidence>
<dbReference type="GO" id="GO:0005737">
    <property type="term" value="C:cytoplasm"/>
    <property type="evidence" value="ECO:0007669"/>
    <property type="project" value="UniProtKB-SubCell"/>
</dbReference>
<keyword evidence="2" id="KW-0653">Protein transport</keyword>
<feature type="domain" description="NTF2" evidence="3">
    <location>
        <begin position="14"/>
        <end position="129"/>
    </location>
</feature>
<dbReference type="EMBL" id="JAGTXO010000036">
    <property type="protein sequence ID" value="KAG8459970.1"/>
    <property type="molecule type" value="Genomic_DNA"/>
</dbReference>
<dbReference type="InterPro" id="IPR002075">
    <property type="entry name" value="NTF2_dom"/>
</dbReference>
<dbReference type="Pfam" id="PF02136">
    <property type="entry name" value="NTF2"/>
    <property type="match status" value="1"/>
</dbReference>
<dbReference type="InterPro" id="IPR032710">
    <property type="entry name" value="NTF2-like_dom_sf"/>
</dbReference>
<keyword evidence="2" id="KW-0539">Nucleus</keyword>
<dbReference type="InterPro" id="IPR045875">
    <property type="entry name" value="NTF2"/>
</dbReference>
<dbReference type="InterPro" id="IPR018222">
    <property type="entry name" value="Nuclear_transport_factor_2_euk"/>
</dbReference>
<comment type="subcellular location">
    <subcellularLocation>
        <location evidence="2">Cytoplasm</location>
    </subcellularLocation>
    <subcellularLocation>
        <location evidence="2">Nucleus</location>
    </subcellularLocation>
</comment>
<dbReference type="GO" id="GO:0051028">
    <property type="term" value="P:mRNA transport"/>
    <property type="evidence" value="ECO:0007669"/>
    <property type="project" value="UniProtKB-UniRule"/>
</dbReference>
<accession>A0A8J5XJU9</accession>